<evidence type="ECO:0000313" key="5">
    <source>
        <dbReference type="Proteomes" id="UP000623467"/>
    </source>
</evidence>
<evidence type="ECO:0000256" key="2">
    <source>
        <dbReference type="SAM" id="Phobius"/>
    </source>
</evidence>
<dbReference type="EMBL" id="JACAZH010000027">
    <property type="protein sequence ID" value="KAF7341579.1"/>
    <property type="molecule type" value="Genomic_DNA"/>
</dbReference>
<feature type="domain" description="DUF6535" evidence="3">
    <location>
        <begin position="72"/>
        <end position="248"/>
    </location>
</feature>
<feature type="region of interest" description="Disordered" evidence="1">
    <location>
        <begin position="808"/>
        <end position="870"/>
    </location>
</feature>
<organism evidence="4 5">
    <name type="scientific">Mycena sanguinolenta</name>
    <dbReference type="NCBI Taxonomy" id="230812"/>
    <lineage>
        <taxon>Eukaryota</taxon>
        <taxon>Fungi</taxon>
        <taxon>Dikarya</taxon>
        <taxon>Basidiomycota</taxon>
        <taxon>Agaricomycotina</taxon>
        <taxon>Agaricomycetes</taxon>
        <taxon>Agaricomycetidae</taxon>
        <taxon>Agaricales</taxon>
        <taxon>Marasmiineae</taxon>
        <taxon>Mycenaceae</taxon>
        <taxon>Mycena</taxon>
    </lineage>
</organism>
<evidence type="ECO:0000256" key="1">
    <source>
        <dbReference type="SAM" id="MobiDB-lite"/>
    </source>
</evidence>
<keyword evidence="2" id="KW-1133">Transmembrane helix</keyword>
<feature type="compositionally biased region" description="Polar residues" evidence="1">
    <location>
        <begin position="1151"/>
        <end position="1161"/>
    </location>
</feature>
<feature type="region of interest" description="Disordered" evidence="1">
    <location>
        <begin position="27"/>
        <end position="62"/>
    </location>
</feature>
<protein>
    <recommendedName>
        <fullName evidence="3">DUF6535 domain-containing protein</fullName>
    </recommendedName>
</protein>
<feature type="compositionally biased region" description="Basic and acidic residues" evidence="1">
    <location>
        <begin position="43"/>
        <end position="59"/>
    </location>
</feature>
<dbReference type="OrthoDB" id="2621411at2759"/>
<dbReference type="Proteomes" id="UP000623467">
    <property type="component" value="Unassembled WGS sequence"/>
</dbReference>
<gene>
    <name evidence="4" type="ORF">MSAN_02054900</name>
</gene>
<name>A0A8H6XJ25_9AGAR</name>
<evidence type="ECO:0000259" key="3">
    <source>
        <dbReference type="Pfam" id="PF20153"/>
    </source>
</evidence>
<keyword evidence="5" id="KW-1185">Reference proteome</keyword>
<dbReference type="Pfam" id="PF20153">
    <property type="entry name" value="DUF6535"/>
    <property type="match status" value="1"/>
</dbReference>
<evidence type="ECO:0000313" key="4">
    <source>
        <dbReference type="EMBL" id="KAF7341579.1"/>
    </source>
</evidence>
<feature type="region of interest" description="Disordered" evidence="1">
    <location>
        <begin position="1151"/>
        <end position="1183"/>
    </location>
</feature>
<dbReference type="AlphaFoldDB" id="A0A8H6XJ25"/>
<sequence length="1183" mass="132408">MDPEQALEFGTGGRDLGKGSVLHRLVSAASWKPRPGPRTSTSKTDKPAISRSNPEKGDYSDAENEEACAKVWSIYVGEAERYDTALVESWRADMEGMLFFSGLFSASLTAFLIESYRALQPDSGDLMVAGITQLSHQLAAIASNRTFIVPPSPSFTPTAGSLWCNALWFISLSLSLTCALLATLVEQWAREFLHKTRMRPSPLRRARVFSFLYFGLKRFRMHTIVDSIPFLLHASLFFFFAGLVAFLLAINRIMMYLICVALVVFLVLYVVLTILPVVRLDCPYRTPLSAFLWSMIQNPFGLFNDSESSARRTMTEAVGDLALKDTKLRDQRALQWTLDSLTDDTELLRFVEAILDIIYGPQGFRRENDALFESLLGTVDVASPLVTRIGAMIVRTQGMPQESPLRVHRYTAGHRALWALCMMPSAWNRLFELDQTLLAGVPGGLAASTSLAVRYQAQRWVHGLLGTLCDLLGNHHPSTQVLALVQRLVHLLISHPDPVISPFESLFAPVLPNPCSVPFAELEAMYGESRDSMQTIVDLDKTRCIVTALYDLHDWAYNSLVFMGMFISTALDDLHLDESDTPFEPLETCYTILSEIESNPPKRSVTEIVITFPTIHNVKFSRLNPPPQDTLARIVFRMLPFFSSCGILEYLVKRRNAQAIQYVLTECDLRKLAQAHIMIESTMPTNLLSLTWLRAKGLDAVVRWFGRAPLAHAYTILIASRNHDSISDKIHRTPRYAKMEPQVATFDIAWEYQLSRRPFTFVDVDKECLGDFEERLFEYLKQTGQAGHEQWGLDVGHHQDGWNPYNGLPEHWNHEDRPEESESELQPGPNYIHYTRNEQVVGGLSGSTQRPVPKRKHATKENADSGDERPMKRLKEVEWASTPPGGGGNVAAVGGSWRHLSAVGGTFPVPDSVAIAFVDAVFAQLSQDAVQKYSAIGTVRYFRRLREANNELDEIRFSSLPPAALLPRIQKICHSELFQEISPLFLPRDVHIPTALESSQIHLANKYIAFLAEFLQNNSIPTAKVNLRVFDRFFAPASFEWTTVERAIQHGFLAAILAHTKVLAAEPHSRSDMLAISKQLWGSDLFWINWLQGGWSPTVAGIDQSGLELLYESLELYLAAVVPPQGEHSMSVHITDSKRLLAEVQKQLSSTHVVRPSNDSGNKAGASDEAAEGTSSEAVRRTN</sequence>
<reference evidence="4" key="1">
    <citation type="submission" date="2020-05" db="EMBL/GenBank/DDBJ databases">
        <title>Mycena genomes resolve the evolution of fungal bioluminescence.</title>
        <authorList>
            <person name="Tsai I.J."/>
        </authorList>
    </citation>
    <scope>NUCLEOTIDE SEQUENCE</scope>
    <source>
        <strain evidence="4">160909Yilan</strain>
    </source>
</reference>
<feature type="region of interest" description="Disordered" evidence="1">
    <location>
        <begin position="1"/>
        <end position="20"/>
    </location>
</feature>
<comment type="caution">
    <text evidence="4">The sequence shown here is derived from an EMBL/GenBank/DDBJ whole genome shotgun (WGS) entry which is preliminary data.</text>
</comment>
<accession>A0A8H6XJ25</accession>
<feature type="transmembrane region" description="Helical" evidence="2">
    <location>
        <begin position="230"/>
        <end position="249"/>
    </location>
</feature>
<feature type="transmembrane region" description="Helical" evidence="2">
    <location>
        <begin position="256"/>
        <end position="278"/>
    </location>
</feature>
<feature type="compositionally biased region" description="Basic and acidic residues" evidence="1">
    <location>
        <begin position="859"/>
        <end position="870"/>
    </location>
</feature>
<keyword evidence="2" id="KW-0472">Membrane</keyword>
<dbReference type="InterPro" id="IPR045338">
    <property type="entry name" value="DUF6535"/>
</dbReference>
<keyword evidence="2" id="KW-0812">Transmembrane</keyword>
<proteinExistence type="predicted"/>